<keyword evidence="1" id="KW-0472">Membrane</keyword>
<proteinExistence type="predicted"/>
<name>A0ABT7URZ3_9FIRM</name>
<dbReference type="Proteomes" id="UP001529380">
    <property type="component" value="Unassembled WGS sequence"/>
</dbReference>
<keyword evidence="1" id="KW-1133">Transmembrane helix</keyword>
<reference evidence="3" key="1">
    <citation type="submission" date="2023-06" db="EMBL/GenBank/DDBJ databases">
        <title>Identification and characterization of horizontal gene transfer across gut microbiota members of farm animals based on homology search.</title>
        <authorList>
            <person name="Zeman M."/>
            <person name="Kubasova T."/>
            <person name="Jahodarova E."/>
            <person name="Nykrynova M."/>
            <person name="Rychlik I."/>
        </authorList>
    </citation>
    <scope>NUCLEOTIDE SEQUENCE [LARGE SCALE GENOMIC DNA]</scope>
    <source>
        <strain evidence="3">ET340</strain>
    </source>
</reference>
<evidence type="ECO:0000313" key="3">
    <source>
        <dbReference type="Proteomes" id="UP001529380"/>
    </source>
</evidence>
<gene>
    <name evidence="2" type="ORF">QUW08_10250</name>
</gene>
<feature type="transmembrane region" description="Helical" evidence="1">
    <location>
        <begin position="82"/>
        <end position="105"/>
    </location>
</feature>
<sequence>MKHWKLKAVLATLLVFALYVVFQHPNLNPLYPESAFMYCVLITVLVAIFTLDRIGRVVAQPGPVQGVPGSVRFERFQNGSRWPLILVAVLWGAYFIVWAGSSVLFQVNAFRDQMPELIQMDFAEDFDTTDTSQLPIVDKAMAQKLADKKLGERPSLGSQVVLGEPTLQQVNGKLVWAVPTYHSGVFKWLTNLEGTPGYVVVSAINPQDVQYVDGYTIKYQPCAYLWQNLMFYARFTAAPFTGLTDYSFELDDSGQPYWVITTYKYLRGFSLPEATGAVVLNCSTGESQRYSIDELPDWVDRVQPEDFIVTQLNNKGEYVHGYLNFSDKDKYRTSPGETLIYNDGSCYLFTGLTSVGGDESAIGFVMVDMVTKEPHLYRISGATETAAQQSAQGEVQQYGYQAAFPLIVNLNSRPTYFMTLKDNEGLIKKYAYVSVEDYQTVGVGDTIDEARLSYEKALRAGGSTMVGNVNSELTSLTGTVQRIGSEYNSSGSTYYLVLNEHPELLFSVQGSLSAELAITQPGDQVKVEYYPRTSQAQELTSFDNLQFDQADNG</sequence>
<reference evidence="2 3" key="2">
    <citation type="submission" date="2023-06" db="EMBL/GenBank/DDBJ databases">
        <title>Identification and characterization of horizontal gene transfer across gut microbiota members of farm animals based on homology search.</title>
        <authorList>
            <person name="Schwarzerova J."/>
            <person name="Nykrynova M."/>
            <person name="Jureckova K."/>
            <person name="Cejkova D."/>
            <person name="Rychlik I."/>
        </authorList>
    </citation>
    <scope>NUCLEOTIDE SEQUENCE [LARGE SCALE GENOMIC DNA]</scope>
    <source>
        <strain evidence="2 3">ET340</strain>
    </source>
</reference>
<protein>
    <recommendedName>
        <fullName evidence="4">CvpA family protein</fullName>
    </recommendedName>
</protein>
<evidence type="ECO:0000256" key="1">
    <source>
        <dbReference type="SAM" id="Phobius"/>
    </source>
</evidence>
<evidence type="ECO:0008006" key="4">
    <source>
        <dbReference type="Google" id="ProtNLM"/>
    </source>
</evidence>
<dbReference type="RefSeq" id="WP_087182036.1">
    <property type="nucleotide sequence ID" value="NZ_JAUDCL010000018.1"/>
</dbReference>
<comment type="caution">
    <text evidence="2">The sequence shown here is derived from an EMBL/GenBank/DDBJ whole genome shotgun (WGS) entry which is preliminary data.</text>
</comment>
<organism evidence="2 3">
    <name type="scientific">Allofournierella massiliensis</name>
    <dbReference type="NCBI Taxonomy" id="1650663"/>
    <lineage>
        <taxon>Bacteria</taxon>
        <taxon>Bacillati</taxon>
        <taxon>Bacillota</taxon>
        <taxon>Clostridia</taxon>
        <taxon>Eubacteriales</taxon>
        <taxon>Oscillospiraceae</taxon>
        <taxon>Allofournierella</taxon>
    </lineage>
</organism>
<keyword evidence="3" id="KW-1185">Reference proteome</keyword>
<feature type="transmembrane region" description="Helical" evidence="1">
    <location>
        <begin position="33"/>
        <end position="51"/>
    </location>
</feature>
<evidence type="ECO:0000313" key="2">
    <source>
        <dbReference type="EMBL" id="MDM8201663.1"/>
    </source>
</evidence>
<dbReference type="EMBL" id="JAUDCL010000018">
    <property type="protein sequence ID" value="MDM8201663.1"/>
    <property type="molecule type" value="Genomic_DNA"/>
</dbReference>
<keyword evidence="1" id="KW-0812">Transmembrane</keyword>
<accession>A0ABT7URZ3</accession>
<reference evidence="2 3" key="3">
    <citation type="submission" date="2023-06" db="EMBL/GenBank/DDBJ databases">
        <authorList>
            <person name="Zeman M."/>
            <person name="Kubasova T."/>
            <person name="Jahodarova E."/>
            <person name="Nykrynova M."/>
            <person name="Rychlik I."/>
        </authorList>
    </citation>
    <scope>NUCLEOTIDE SEQUENCE [LARGE SCALE GENOMIC DNA]</scope>
    <source>
        <strain evidence="2 3">ET340</strain>
    </source>
</reference>